<dbReference type="EMBL" id="FRBW01000001">
    <property type="protein sequence ID" value="SHL39310.1"/>
    <property type="molecule type" value="Genomic_DNA"/>
</dbReference>
<keyword evidence="2" id="KW-0238">DNA-binding</keyword>
<dbReference type="InterPro" id="IPR036388">
    <property type="entry name" value="WH-like_DNA-bd_sf"/>
</dbReference>
<dbReference type="AlphaFoldDB" id="A0A1M7A9D9"/>
<evidence type="ECO:0000313" key="5">
    <source>
        <dbReference type="EMBL" id="SHL39310.1"/>
    </source>
</evidence>
<dbReference type="Proteomes" id="UP000186002">
    <property type="component" value="Unassembled WGS sequence"/>
</dbReference>
<dbReference type="OrthoDB" id="8588347at2"/>
<evidence type="ECO:0000259" key="4">
    <source>
        <dbReference type="PROSITE" id="PS50995"/>
    </source>
</evidence>
<organism evidence="5 6">
    <name type="scientific">Roseibium suaedae</name>
    <dbReference type="NCBI Taxonomy" id="735517"/>
    <lineage>
        <taxon>Bacteria</taxon>
        <taxon>Pseudomonadati</taxon>
        <taxon>Pseudomonadota</taxon>
        <taxon>Alphaproteobacteria</taxon>
        <taxon>Hyphomicrobiales</taxon>
        <taxon>Stappiaceae</taxon>
        <taxon>Roseibium</taxon>
    </lineage>
</organism>
<reference evidence="5 6" key="1">
    <citation type="submission" date="2016-11" db="EMBL/GenBank/DDBJ databases">
        <authorList>
            <person name="Jaros S."/>
            <person name="Januszkiewicz K."/>
            <person name="Wedrychowicz H."/>
        </authorList>
    </citation>
    <scope>NUCLEOTIDE SEQUENCE [LARGE SCALE GENOMIC DNA]</scope>
    <source>
        <strain evidence="5 6">DSM 22153</strain>
    </source>
</reference>
<evidence type="ECO:0000256" key="1">
    <source>
        <dbReference type="ARBA" id="ARBA00023015"/>
    </source>
</evidence>
<proteinExistence type="predicted"/>
<evidence type="ECO:0000256" key="2">
    <source>
        <dbReference type="ARBA" id="ARBA00023125"/>
    </source>
</evidence>
<dbReference type="RefSeq" id="WP_073008292.1">
    <property type="nucleotide sequence ID" value="NZ_FRBW01000001.1"/>
</dbReference>
<dbReference type="STRING" id="735517.SAMN05444272_0469"/>
<dbReference type="PANTHER" id="PTHR42756">
    <property type="entry name" value="TRANSCRIPTIONAL REGULATOR, MARR"/>
    <property type="match status" value="1"/>
</dbReference>
<dbReference type="NCBIfam" id="TIGR02337">
    <property type="entry name" value="HpaR"/>
    <property type="match status" value="1"/>
</dbReference>
<dbReference type="SUPFAM" id="SSF46785">
    <property type="entry name" value="Winged helix' DNA-binding domain"/>
    <property type="match status" value="1"/>
</dbReference>
<evidence type="ECO:0000256" key="3">
    <source>
        <dbReference type="ARBA" id="ARBA00023163"/>
    </source>
</evidence>
<dbReference type="InterPro" id="IPR000835">
    <property type="entry name" value="HTH_MarR-typ"/>
</dbReference>
<keyword evidence="3" id="KW-0804">Transcription</keyword>
<keyword evidence="1" id="KW-0805">Transcription regulation</keyword>
<sequence>MTNRNKPLEAAASGPVLRKTSRSLPIALLRARETVMGPIRVMLAASKLNEQKWRVLRVLEEHGDMEQTGIADAACLLLSSLTRILYAMEAEGMITRQTDQADRRKSIVSITEAGRELIRAHAGESNAIMTRLETEFGREKLDTLLDLLEDLRKVQL</sequence>
<dbReference type="GO" id="GO:0003700">
    <property type="term" value="F:DNA-binding transcription factor activity"/>
    <property type="evidence" value="ECO:0007669"/>
    <property type="project" value="InterPro"/>
</dbReference>
<dbReference type="InterPro" id="IPR036390">
    <property type="entry name" value="WH_DNA-bd_sf"/>
</dbReference>
<dbReference type="PANTHER" id="PTHR42756:SF1">
    <property type="entry name" value="TRANSCRIPTIONAL REPRESSOR OF EMRAB OPERON"/>
    <property type="match status" value="1"/>
</dbReference>
<dbReference type="GO" id="GO:0003677">
    <property type="term" value="F:DNA binding"/>
    <property type="evidence" value="ECO:0007669"/>
    <property type="project" value="UniProtKB-KW"/>
</dbReference>
<feature type="domain" description="HTH marR-type" evidence="4">
    <location>
        <begin position="21"/>
        <end position="153"/>
    </location>
</feature>
<keyword evidence="6" id="KW-1185">Reference proteome</keyword>
<accession>A0A1M7A9D9</accession>
<dbReference type="PROSITE" id="PS50995">
    <property type="entry name" value="HTH_MARR_2"/>
    <property type="match status" value="1"/>
</dbReference>
<dbReference type="GO" id="GO:0045892">
    <property type="term" value="P:negative regulation of DNA-templated transcription"/>
    <property type="evidence" value="ECO:0007669"/>
    <property type="project" value="InterPro"/>
</dbReference>
<dbReference type="Gene3D" id="1.10.10.10">
    <property type="entry name" value="Winged helix-like DNA-binding domain superfamily/Winged helix DNA-binding domain"/>
    <property type="match status" value="1"/>
</dbReference>
<dbReference type="Pfam" id="PF01047">
    <property type="entry name" value="MarR"/>
    <property type="match status" value="1"/>
</dbReference>
<evidence type="ECO:0000313" key="6">
    <source>
        <dbReference type="Proteomes" id="UP000186002"/>
    </source>
</evidence>
<protein>
    <submittedName>
        <fullName evidence="5">Homoprotocatechuate degradation operon regulator, HpaR</fullName>
    </submittedName>
</protein>
<dbReference type="InterPro" id="IPR012712">
    <property type="entry name" value="HpaR/FarR"/>
</dbReference>
<name>A0A1M7A9D9_9HYPH</name>
<gene>
    <name evidence="5" type="ORF">SAMN05444272_0469</name>
</gene>
<dbReference type="SMART" id="SM00347">
    <property type="entry name" value="HTH_MARR"/>
    <property type="match status" value="1"/>
</dbReference>